<evidence type="ECO:0000256" key="1">
    <source>
        <dbReference type="ARBA" id="ARBA00001913"/>
    </source>
</evidence>
<dbReference type="InterPro" id="IPR050783">
    <property type="entry name" value="Oxylipin_biosynth_metab"/>
</dbReference>
<name>A0AAD9V7S9_ACRCE</name>
<sequence length="1227" mass="141126">MKTMRTIDGSCNDLNNTAAGSRFYRFGRNVPLQYAYSKPQDLLKPDPRVVARKLLQRQKFLEVPWLNLFAVAWVQFMAHDWFDHGTPVREMPIKIQLEKKDPLKKRLRGVMKVDRTKPDKCRVKGDSVPPAYQNDVTHWWDGSQLYGSDEYTHARVRSFVDGKLKVDDDGFLPLDPKTKIDISGFTKNWWVGLSLLHNLFTREHNAICDMLRQKHPSWMDDKLFQTARLINTAQIVQIHTLEWTGAILNTDFIHESQIGQWNGTLSGKVKAILKKMNVTLGKGSIPTHRGHLPDYRGVPFSLTEEFVSVYRMHSLLPDIISLRRMGKDKLNGRTYSLPNFSFGEARKMFDENDLGDILYTFGVGKAGQLVLHNYPTTLMELKIPKSQTGGPAPIDLATIDILRDRERGIPRYNQFRRLLNLTAPSTFEELTNDTVTAAELRDAYKNQIEDVDLLIGSLAEARPKGFGFGGTPFHLFLCMANRRLNTDRFLTIDYKEEYYTKEGLQWVERSTFKRVLLRNFANVKGLSNALQNVDNAFFVWDKYLILPAEPTGQIRSLARVFDFTFVVTAQLLTGAIDTVFVKQFSAVLINTSNKWDRPGNMSAAEVILRLAQVVQALLQALRYWWKLPIVLMMFYQFQQRKHLLNNNLFDSYPSSFSGPKNDCQDPVIGHVSLGCFAVKKCSSFPYLYTKRGLTVGQCVQHCKNLNYPYAAIEQCRKCFCGENVTTYAQTPRRSCKKQRRRSKCKGPSVIEVFRTMHCTERMKNARSHDGTCNDLDQPASGSRFYRFGRNVNRTKTFEDKDLLKPSPREISRRLLARDKFIPVKQLNLFAAGWIQFNLHDWFDHGPPDVRSRRFKIDLDQDDPDYEKYGGQMKIPRTKRDGCRKFSEKGMPKTFQNDVTHWWDGSQLYGSNDLMNAKLRSFREGKMKVEEDGLLPLDKNTGIEITVEWTPAILNNTALRAGLRLNFGLSPGKEVIDWLKAHNISADVSGAILKPIVGQPSEFFNVPFSLTEEFVSVYRMHPLLPDDLHIGSFPIGQRTGKTYSLLEYSFSGARKVFKENRLEDIVFTFGTIDLATIDILRDRERGLPRYNDLRRLTNLRPVESFENLTSNREHSDLLKEIYNDDIERLDLLIGCLAEEPRPEGFGFGETAFNIFVAMASRRLQTDRFMTDDYTSDIYTPEGLRWIQDTDMRSVLKRAFPDILWLKGILDKTNNAFFPWPIDNESVAG</sequence>
<dbReference type="GO" id="GO:0019371">
    <property type="term" value="P:cyclooxygenase pathway"/>
    <property type="evidence" value="ECO:0007669"/>
    <property type="project" value="TreeGrafter"/>
</dbReference>
<evidence type="ECO:0000256" key="12">
    <source>
        <dbReference type="ARBA" id="ARBA00023098"/>
    </source>
</evidence>
<dbReference type="Gene3D" id="1.10.640.10">
    <property type="entry name" value="Haem peroxidase domain superfamily, animal type"/>
    <property type="match status" value="3"/>
</dbReference>
<keyword evidence="11 14" id="KW-0408">Iron</keyword>
<dbReference type="PANTHER" id="PTHR11903">
    <property type="entry name" value="PROSTAGLANDIN G/H SYNTHASE"/>
    <property type="match status" value="1"/>
</dbReference>
<dbReference type="InterPro" id="IPR037120">
    <property type="entry name" value="Haem_peroxidase_sf_animal"/>
</dbReference>
<evidence type="ECO:0000256" key="7">
    <source>
        <dbReference type="ARBA" id="ARBA00022821"/>
    </source>
</evidence>
<keyword evidence="9" id="KW-0223">Dioxygenase</keyword>
<dbReference type="InterPro" id="IPR019791">
    <property type="entry name" value="Haem_peroxidase_animal"/>
</dbReference>
<dbReference type="GO" id="GO:0004601">
    <property type="term" value="F:peroxidase activity"/>
    <property type="evidence" value="ECO:0007669"/>
    <property type="project" value="UniProtKB-KW"/>
</dbReference>
<evidence type="ECO:0000256" key="14">
    <source>
        <dbReference type="PIRSR" id="PIRSR619791-2"/>
    </source>
</evidence>
<dbReference type="SUPFAM" id="SSF48113">
    <property type="entry name" value="Heme-dependent peroxidases"/>
    <property type="match status" value="2"/>
</dbReference>
<keyword evidence="17" id="KW-1185">Reference proteome</keyword>
<dbReference type="Pfam" id="PF01822">
    <property type="entry name" value="WSC"/>
    <property type="match status" value="1"/>
</dbReference>
<evidence type="ECO:0000256" key="11">
    <source>
        <dbReference type="ARBA" id="ARBA00023004"/>
    </source>
</evidence>
<evidence type="ECO:0000256" key="2">
    <source>
        <dbReference type="ARBA" id="ARBA00022516"/>
    </source>
</evidence>
<evidence type="ECO:0000256" key="9">
    <source>
        <dbReference type="ARBA" id="ARBA00022964"/>
    </source>
</evidence>
<dbReference type="GO" id="GO:0043005">
    <property type="term" value="C:neuron projection"/>
    <property type="evidence" value="ECO:0007669"/>
    <property type="project" value="TreeGrafter"/>
</dbReference>
<dbReference type="GO" id="GO:0016702">
    <property type="term" value="F:oxidoreductase activity, acting on single donors with incorporation of molecular oxygen, incorporation of two atoms of oxygen"/>
    <property type="evidence" value="ECO:0007669"/>
    <property type="project" value="TreeGrafter"/>
</dbReference>
<dbReference type="GO" id="GO:0006979">
    <property type="term" value="P:response to oxidative stress"/>
    <property type="evidence" value="ECO:0007669"/>
    <property type="project" value="InterPro"/>
</dbReference>
<dbReference type="InterPro" id="IPR002889">
    <property type="entry name" value="WSC_carb-bd"/>
</dbReference>
<comment type="cofactor">
    <cofactor evidence="1">
        <name>Ca(2+)</name>
        <dbReference type="ChEBI" id="CHEBI:29108"/>
    </cofactor>
</comment>
<dbReference type="EMBL" id="JARQWQ010000024">
    <property type="protein sequence ID" value="KAK2563915.1"/>
    <property type="molecule type" value="Genomic_DNA"/>
</dbReference>
<evidence type="ECO:0000259" key="15">
    <source>
        <dbReference type="PROSITE" id="PS51212"/>
    </source>
</evidence>
<keyword evidence="2" id="KW-0444">Lipid biosynthesis</keyword>
<dbReference type="GO" id="GO:0046872">
    <property type="term" value="F:metal ion binding"/>
    <property type="evidence" value="ECO:0007669"/>
    <property type="project" value="UniProtKB-KW"/>
</dbReference>
<keyword evidence="4 14" id="KW-0349">Heme</keyword>
<keyword evidence="3" id="KW-0575">Peroxidase</keyword>
<dbReference type="PRINTS" id="PR00457">
    <property type="entry name" value="ANPEROXIDASE"/>
</dbReference>
<dbReference type="CDD" id="cd09818">
    <property type="entry name" value="PIOX_like"/>
    <property type="match status" value="1"/>
</dbReference>
<gene>
    <name evidence="16" type="ORF">P5673_012930</name>
</gene>
<reference evidence="16" key="1">
    <citation type="journal article" date="2023" name="G3 (Bethesda)">
        <title>Whole genome assembly and annotation of the endangered Caribbean coral Acropora cervicornis.</title>
        <authorList>
            <person name="Selwyn J.D."/>
            <person name="Vollmer S.V."/>
        </authorList>
    </citation>
    <scope>NUCLEOTIDE SEQUENCE</scope>
    <source>
        <strain evidence="16">K2</strain>
    </source>
</reference>
<keyword evidence="6" id="KW-0925">Oxylipin biosynthesis</keyword>
<dbReference type="PROSITE" id="PS51212">
    <property type="entry name" value="WSC"/>
    <property type="match status" value="1"/>
</dbReference>
<dbReference type="GO" id="GO:0020037">
    <property type="term" value="F:heme binding"/>
    <property type="evidence" value="ECO:0007669"/>
    <property type="project" value="InterPro"/>
</dbReference>
<keyword evidence="8" id="KW-0276">Fatty acid metabolism</keyword>
<keyword evidence="10" id="KW-0560">Oxidoreductase</keyword>
<evidence type="ECO:0000256" key="8">
    <source>
        <dbReference type="ARBA" id="ARBA00022832"/>
    </source>
</evidence>
<dbReference type="GO" id="GO:0004666">
    <property type="term" value="F:prostaglandin-endoperoxide synthase activity"/>
    <property type="evidence" value="ECO:0007669"/>
    <property type="project" value="TreeGrafter"/>
</dbReference>
<evidence type="ECO:0000313" key="17">
    <source>
        <dbReference type="Proteomes" id="UP001249851"/>
    </source>
</evidence>
<feature type="domain" description="WSC" evidence="15">
    <location>
        <begin position="669"/>
        <end position="772"/>
    </location>
</feature>
<accession>A0AAD9V7S9</accession>
<keyword evidence="5 14" id="KW-0479">Metal-binding</keyword>
<evidence type="ECO:0000313" key="16">
    <source>
        <dbReference type="EMBL" id="KAK2563915.1"/>
    </source>
</evidence>
<protein>
    <submittedName>
        <fullName evidence="16">Alpha-dioxygenase PIOX</fullName>
    </submittedName>
</protein>
<evidence type="ECO:0000256" key="5">
    <source>
        <dbReference type="ARBA" id="ARBA00022723"/>
    </source>
</evidence>
<dbReference type="Pfam" id="PF03098">
    <property type="entry name" value="An_peroxidase"/>
    <property type="match status" value="3"/>
</dbReference>
<evidence type="ECO:0000256" key="6">
    <source>
        <dbReference type="ARBA" id="ARBA00022767"/>
    </source>
</evidence>
<dbReference type="InterPro" id="IPR010255">
    <property type="entry name" value="Haem_peroxidase_sf"/>
</dbReference>
<comment type="caution">
    <text evidence="16">The sequence shown here is derived from an EMBL/GenBank/DDBJ whole genome shotgun (WGS) entry which is preliminary data.</text>
</comment>
<dbReference type="AlphaFoldDB" id="A0AAD9V7S9"/>
<dbReference type="GO" id="GO:0031408">
    <property type="term" value="P:oxylipin biosynthetic process"/>
    <property type="evidence" value="ECO:0007669"/>
    <property type="project" value="UniProtKB-KW"/>
</dbReference>
<keyword evidence="12" id="KW-0443">Lipid metabolism</keyword>
<feature type="binding site" description="axial binding residue" evidence="14">
    <location>
        <position position="313"/>
    </location>
    <ligand>
        <name>heme b</name>
        <dbReference type="ChEBI" id="CHEBI:60344"/>
    </ligand>
    <ligandPart>
        <name>Fe</name>
        <dbReference type="ChEBI" id="CHEBI:18248"/>
    </ligandPart>
</feature>
<dbReference type="GO" id="GO:0006952">
    <property type="term" value="P:defense response"/>
    <property type="evidence" value="ECO:0007669"/>
    <property type="project" value="UniProtKB-KW"/>
</dbReference>
<evidence type="ECO:0000256" key="13">
    <source>
        <dbReference type="ARBA" id="ARBA00023160"/>
    </source>
</evidence>
<dbReference type="PROSITE" id="PS50292">
    <property type="entry name" value="PEROXIDASE_3"/>
    <property type="match status" value="2"/>
</dbReference>
<evidence type="ECO:0000256" key="4">
    <source>
        <dbReference type="ARBA" id="ARBA00022617"/>
    </source>
</evidence>
<reference evidence="16" key="2">
    <citation type="journal article" date="2023" name="Science">
        <title>Genomic signatures of disease resistance in endangered staghorn corals.</title>
        <authorList>
            <person name="Vollmer S.V."/>
            <person name="Selwyn J.D."/>
            <person name="Despard B.A."/>
            <person name="Roesel C.L."/>
        </authorList>
    </citation>
    <scope>NUCLEOTIDE SEQUENCE</scope>
    <source>
        <strain evidence="16">K2</strain>
    </source>
</reference>
<dbReference type="PANTHER" id="PTHR11903:SF11">
    <property type="entry name" value="ALPHA-DIOXYGENASE 1"/>
    <property type="match status" value="1"/>
</dbReference>
<dbReference type="InterPro" id="IPR034815">
    <property type="entry name" value="A_dioxygenase"/>
</dbReference>
<organism evidence="16 17">
    <name type="scientific">Acropora cervicornis</name>
    <name type="common">Staghorn coral</name>
    <dbReference type="NCBI Taxonomy" id="6130"/>
    <lineage>
        <taxon>Eukaryota</taxon>
        <taxon>Metazoa</taxon>
        <taxon>Cnidaria</taxon>
        <taxon>Anthozoa</taxon>
        <taxon>Hexacorallia</taxon>
        <taxon>Scleractinia</taxon>
        <taxon>Astrocoeniina</taxon>
        <taxon>Acroporidae</taxon>
        <taxon>Acropora</taxon>
    </lineage>
</organism>
<dbReference type="GO" id="GO:0005737">
    <property type="term" value="C:cytoplasm"/>
    <property type="evidence" value="ECO:0007669"/>
    <property type="project" value="TreeGrafter"/>
</dbReference>
<proteinExistence type="predicted"/>
<keyword evidence="7" id="KW-0611">Plant defense</keyword>
<keyword evidence="13" id="KW-0275">Fatty acid biosynthesis</keyword>
<evidence type="ECO:0000256" key="3">
    <source>
        <dbReference type="ARBA" id="ARBA00022559"/>
    </source>
</evidence>
<evidence type="ECO:0000256" key="10">
    <source>
        <dbReference type="ARBA" id="ARBA00023002"/>
    </source>
</evidence>
<dbReference type="Proteomes" id="UP001249851">
    <property type="component" value="Unassembled WGS sequence"/>
</dbReference>